<dbReference type="OrthoDB" id="8679056at2"/>
<sequence length="355" mass="37113">MVCAGLAMAPICAMAQSVTLYGVVDTGVEYVNRVGHDHHGLVRMNNLSGTVPSRWGLRGTEDLGGGLKSAFVLESGFAPDSGVSNQASRLFGRQAWVGLSGPWGQVALGRQYTMLFWATLDADMLGPNTFGTSSLDSYMANPRTDNAISYKGTFGGFTLGATYSFGRDAAPAGMSCAGENAGDHNACREWSALVGYSNSQWGVYAAYDSLRGGAGAAGGLTSSGLKDDRLSLSGYTNIGRAKVGGGWIRRDNDGNAATPRSDLLYGGMSYAVTPAFSVDGELLYLRYHQSADKAWLYAARANYAFSKRTTVYTAVGFIDNGGQLAMSVSSGATPAAMPTAGGNQLGVTAGIKHIF</sequence>
<gene>
    <name evidence="13" type="ORF">FOB72_17665</name>
</gene>
<protein>
    <submittedName>
        <fullName evidence="13">Porin</fullName>
    </submittedName>
</protein>
<dbReference type="Pfam" id="PF13609">
    <property type="entry name" value="Porin_4"/>
    <property type="match status" value="1"/>
</dbReference>
<dbReference type="RefSeq" id="WP_150374158.1">
    <property type="nucleotide sequence ID" value="NZ_CP044066.1"/>
</dbReference>
<organism evidence="13 14">
    <name type="scientific">Cupriavidus pauculus</name>
    <dbReference type="NCBI Taxonomy" id="82633"/>
    <lineage>
        <taxon>Bacteria</taxon>
        <taxon>Pseudomonadati</taxon>
        <taxon>Pseudomonadota</taxon>
        <taxon>Betaproteobacteria</taxon>
        <taxon>Burkholderiales</taxon>
        <taxon>Burkholderiaceae</taxon>
        <taxon>Cupriavidus</taxon>
    </lineage>
</organism>
<dbReference type="GO" id="GO:0015288">
    <property type="term" value="F:porin activity"/>
    <property type="evidence" value="ECO:0007669"/>
    <property type="project" value="UniProtKB-KW"/>
</dbReference>
<keyword evidence="10" id="KW-0998">Cell outer membrane</keyword>
<evidence type="ECO:0000256" key="1">
    <source>
        <dbReference type="ARBA" id="ARBA00004571"/>
    </source>
</evidence>
<keyword evidence="3" id="KW-0813">Transport</keyword>
<keyword evidence="6 11" id="KW-0732">Signal</keyword>
<evidence type="ECO:0000256" key="2">
    <source>
        <dbReference type="ARBA" id="ARBA00011233"/>
    </source>
</evidence>
<feature type="chain" id="PRO_5024901138" evidence="11">
    <location>
        <begin position="16"/>
        <end position="355"/>
    </location>
</feature>
<evidence type="ECO:0000256" key="7">
    <source>
        <dbReference type="ARBA" id="ARBA00023065"/>
    </source>
</evidence>
<dbReference type="InterPro" id="IPR023614">
    <property type="entry name" value="Porin_dom_sf"/>
</dbReference>
<evidence type="ECO:0000256" key="11">
    <source>
        <dbReference type="SAM" id="SignalP"/>
    </source>
</evidence>
<dbReference type="PANTHER" id="PTHR34501">
    <property type="entry name" value="PROTEIN YDDL-RELATED"/>
    <property type="match status" value="1"/>
</dbReference>
<feature type="domain" description="Porin" evidence="12">
    <location>
        <begin position="5"/>
        <end position="322"/>
    </location>
</feature>
<keyword evidence="8" id="KW-0626">Porin</keyword>
<keyword evidence="5" id="KW-0812">Transmembrane</keyword>
<proteinExistence type="predicted"/>
<evidence type="ECO:0000256" key="3">
    <source>
        <dbReference type="ARBA" id="ARBA00022448"/>
    </source>
</evidence>
<evidence type="ECO:0000256" key="6">
    <source>
        <dbReference type="ARBA" id="ARBA00022729"/>
    </source>
</evidence>
<keyword evidence="4" id="KW-1134">Transmembrane beta strand</keyword>
<comment type="subcellular location">
    <subcellularLocation>
        <location evidence="1">Cell outer membrane</location>
        <topology evidence="1">Multi-pass membrane protein</topology>
    </subcellularLocation>
</comment>
<keyword evidence="7" id="KW-0406">Ion transport</keyword>
<keyword evidence="9" id="KW-0472">Membrane</keyword>
<accession>A0A5P2H9G5</accession>
<dbReference type="InterPro" id="IPR033900">
    <property type="entry name" value="Gram_neg_porin_domain"/>
</dbReference>
<name>A0A5P2H9G5_9BURK</name>
<geneLocation type="plasmid" evidence="13">
    <name>unnamed1</name>
</geneLocation>
<keyword evidence="13" id="KW-0614">Plasmid</keyword>
<evidence type="ECO:0000256" key="5">
    <source>
        <dbReference type="ARBA" id="ARBA00022692"/>
    </source>
</evidence>
<dbReference type="GO" id="GO:0006811">
    <property type="term" value="P:monoatomic ion transport"/>
    <property type="evidence" value="ECO:0007669"/>
    <property type="project" value="UniProtKB-KW"/>
</dbReference>
<dbReference type="AlphaFoldDB" id="A0A5P2H9G5"/>
<dbReference type="InterPro" id="IPR050298">
    <property type="entry name" value="Gram-neg_bact_OMP"/>
</dbReference>
<evidence type="ECO:0000256" key="8">
    <source>
        <dbReference type="ARBA" id="ARBA00023114"/>
    </source>
</evidence>
<feature type="signal peptide" evidence="11">
    <location>
        <begin position="1"/>
        <end position="15"/>
    </location>
</feature>
<dbReference type="EMBL" id="CP044066">
    <property type="protein sequence ID" value="QET04095.1"/>
    <property type="molecule type" value="Genomic_DNA"/>
</dbReference>
<comment type="subunit">
    <text evidence="2">Homotrimer.</text>
</comment>
<evidence type="ECO:0000313" key="14">
    <source>
        <dbReference type="Proteomes" id="UP000322822"/>
    </source>
</evidence>
<dbReference type="GO" id="GO:0046930">
    <property type="term" value="C:pore complex"/>
    <property type="evidence" value="ECO:0007669"/>
    <property type="project" value="UniProtKB-KW"/>
</dbReference>
<evidence type="ECO:0000313" key="13">
    <source>
        <dbReference type="EMBL" id="QET04095.1"/>
    </source>
</evidence>
<dbReference type="Proteomes" id="UP000322822">
    <property type="component" value="Plasmid unnamed1"/>
</dbReference>
<evidence type="ECO:0000256" key="9">
    <source>
        <dbReference type="ARBA" id="ARBA00023136"/>
    </source>
</evidence>
<evidence type="ECO:0000259" key="12">
    <source>
        <dbReference type="Pfam" id="PF13609"/>
    </source>
</evidence>
<evidence type="ECO:0000256" key="10">
    <source>
        <dbReference type="ARBA" id="ARBA00023237"/>
    </source>
</evidence>
<dbReference type="GO" id="GO:0009279">
    <property type="term" value="C:cell outer membrane"/>
    <property type="evidence" value="ECO:0007669"/>
    <property type="project" value="UniProtKB-SubCell"/>
</dbReference>
<dbReference type="CDD" id="cd00342">
    <property type="entry name" value="gram_neg_porins"/>
    <property type="match status" value="1"/>
</dbReference>
<dbReference type="SUPFAM" id="SSF56935">
    <property type="entry name" value="Porins"/>
    <property type="match status" value="1"/>
</dbReference>
<dbReference type="Gene3D" id="2.40.160.10">
    <property type="entry name" value="Porin"/>
    <property type="match status" value="1"/>
</dbReference>
<evidence type="ECO:0000256" key="4">
    <source>
        <dbReference type="ARBA" id="ARBA00022452"/>
    </source>
</evidence>
<reference evidence="13 14" key="1">
    <citation type="submission" date="2019-09" db="EMBL/GenBank/DDBJ databases">
        <title>FDA dAtabase for Regulatory Grade micrObial Sequences (FDA-ARGOS): Supporting development and validation of Infectious Disease Dx tests.</title>
        <authorList>
            <person name="Sciortino C."/>
            <person name="Tallon L."/>
            <person name="Sadzewicz L."/>
            <person name="Vavikolanu K."/>
            <person name="Mehta A."/>
            <person name="Aluvathingal J."/>
            <person name="Nadendla S."/>
            <person name="Nandy P."/>
            <person name="Geyer C."/>
            <person name="Yan Y."/>
            <person name="Sichtig H."/>
        </authorList>
    </citation>
    <scope>NUCLEOTIDE SEQUENCE [LARGE SCALE GENOMIC DNA]</scope>
    <source>
        <strain evidence="13 14">FDAARGOS_664</strain>
        <plasmid evidence="13 14">unnamed1</plasmid>
    </source>
</reference>
<dbReference type="PANTHER" id="PTHR34501:SF9">
    <property type="entry name" value="MAJOR OUTER MEMBRANE PROTEIN P.IA"/>
    <property type="match status" value="1"/>
</dbReference>